<sequence>RIRTRSLSGGYVQAMYKHDGSYGTLLPYLKWQTYRGGSKFDTNAPRMRLDEVEAGVEWQPMDALELVFAYSKMKRTDVTTAPYPVVEGDLLRLQLQVNY</sequence>
<dbReference type="Pfam" id="PF07396">
    <property type="entry name" value="Porin_O_P"/>
    <property type="match status" value="1"/>
</dbReference>
<organism evidence="1 2">
    <name type="scientific">Xanthomonas perforans</name>
    <dbReference type="NCBI Taxonomy" id="442694"/>
    <lineage>
        <taxon>Bacteria</taxon>
        <taxon>Pseudomonadati</taxon>
        <taxon>Pseudomonadota</taxon>
        <taxon>Gammaproteobacteria</taxon>
        <taxon>Lysobacterales</taxon>
        <taxon>Lysobacteraceae</taxon>
        <taxon>Xanthomonas</taxon>
    </lineage>
</organism>
<dbReference type="InterPro" id="IPR010870">
    <property type="entry name" value="Porin_O/P"/>
</dbReference>
<dbReference type="Gene3D" id="2.40.160.10">
    <property type="entry name" value="Porin"/>
    <property type="match status" value="1"/>
</dbReference>
<proteinExistence type="predicted"/>
<comment type="caution">
    <text evidence="1">The sequence shown here is derived from an EMBL/GenBank/DDBJ whole genome shotgun (WGS) entry which is preliminary data.</text>
</comment>
<feature type="non-terminal residue" evidence="1">
    <location>
        <position position="1"/>
    </location>
</feature>
<gene>
    <name evidence="1" type="ORF">G3W61_30745</name>
</gene>
<reference evidence="1 2" key="1">
    <citation type="submission" date="2019-11" db="EMBL/GenBank/DDBJ databases">
        <title>Genome-resolved metagenomics to study the prevalence of co-infection and intraspecific heterogeneity among plant pathogen metapopulations.</title>
        <authorList>
            <person name="Newberry E."/>
            <person name="Bhandari R."/>
            <person name="Kemble J."/>
            <person name="Sikora E."/>
            <person name="Potnis N."/>
        </authorList>
    </citation>
    <scope>NUCLEOTIDE SEQUENCE [LARGE SCALE GENOMIC DNA]</scope>
    <source>
        <strain evidence="1">Xp_Tom_Tuscaloosa_18b</strain>
    </source>
</reference>
<accession>A0A7X5N347</accession>
<evidence type="ECO:0000313" key="2">
    <source>
        <dbReference type="Proteomes" id="UP000471082"/>
    </source>
</evidence>
<protein>
    <submittedName>
        <fullName evidence="1">Porin</fullName>
    </submittedName>
</protein>
<dbReference type="AlphaFoldDB" id="A0A7X5N347"/>
<dbReference type="Proteomes" id="UP000471082">
    <property type="component" value="Unassembled WGS sequence"/>
</dbReference>
<name>A0A7X5N347_XANPE</name>
<evidence type="ECO:0000313" key="1">
    <source>
        <dbReference type="EMBL" id="NEL80625.1"/>
    </source>
</evidence>
<dbReference type="InterPro" id="IPR023614">
    <property type="entry name" value="Porin_dom_sf"/>
</dbReference>
<dbReference type="EMBL" id="JAAGYU010001753">
    <property type="protein sequence ID" value="NEL80625.1"/>
    <property type="molecule type" value="Genomic_DNA"/>
</dbReference>